<name>A0A7H0H534_9ACTN</name>
<feature type="domain" description="Non-reducing end beta-L-arabinofuranosidase-like GH127 middle" evidence="1">
    <location>
        <begin position="2"/>
        <end position="93"/>
    </location>
</feature>
<dbReference type="EMBL" id="CP060789">
    <property type="protein sequence ID" value="QNP55650.1"/>
    <property type="molecule type" value="Genomic_DNA"/>
</dbReference>
<sequence length="212" mass="22663">MIHQYAGGRGTVTTADGELAVEQHTDYPRSGTVRIVVTAAPSSPTTLAIRVPTWAVGATLSLNGEAVDAIPGRYAKVRRGWSVGDEIVLELPLSARKLVSHALVEETTNQVAIQRGPVVYCVESTDLPDGVRPSDLLIPRHAEFTEATATIDGAEIVTLSTVAARRPAVDPDALYADLPTDDPTDVAVTLIPYAAWANRGASEMSVWLPLRW</sequence>
<keyword evidence="4" id="KW-1185">Reference proteome</keyword>
<dbReference type="KEGG" id="tdf:H9L22_16055"/>
<gene>
    <name evidence="3" type="ORF">H9L22_16055</name>
</gene>
<organism evidence="3 4">
    <name type="scientific">Tessaracoccus defluvii</name>
    <dbReference type="NCBI Taxonomy" id="1285901"/>
    <lineage>
        <taxon>Bacteria</taxon>
        <taxon>Bacillati</taxon>
        <taxon>Actinomycetota</taxon>
        <taxon>Actinomycetes</taxon>
        <taxon>Propionibacteriales</taxon>
        <taxon>Propionibacteriaceae</taxon>
        <taxon>Tessaracoccus</taxon>
    </lineage>
</organism>
<dbReference type="AlphaFoldDB" id="A0A7H0H534"/>
<proteinExistence type="predicted"/>
<protein>
    <submittedName>
        <fullName evidence="3">Glycoside hydrolase family 127 protein</fullName>
    </submittedName>
</protein>
<accession>A0A7H0H534</accession>
<evidence type="ECO:0000313" key="3">
    <source>
        <dbReference type="EMBL" id="QNP55650.1"/>
    </source>
</evidence>
<dbReference type="GO" id="GO:0016787">
    <property type="term" value="F:hydrolase activity"/>
    <property type="evidence" value="ECO:0007669"/>
    <property type="project" value="UniProtKB-KW"/>
</dbReference>
<evidence type="ECO:0000313" key="4">
    <source>
        <dbReference type="Proteomes" id="UP000516117"/>
    </source>
</evidence>
<dbReference type="InterPro" id="IPR049174">
    <property type="entry name" value="Beta-AFase-like"/>
</dbReference>
<dbReference type="Pfam" id="PF20736">
    <property type="entry name" value="Glyco_hydro127M"/>
    <property type="match status" value="1"/>
</dbReference>
<evidence type="ECO:0000259" key="2">
    <source>
        <dbReference type="Pfam" id="PF20737"/>
    </source>
</evidence>
<dbReference type="PANTHER" id="PTHR43465:SF1">
    <property type="entry name" value="NON-REDUCING END BETA-L-ARABINOFURANOSIDASE"/>
    <property type="match status" value="1"/>
</dbReference>
<dbReference type="Pfam" id="PF20737">
    <property type="entry name" value="Glyco_hydro127C"/>
    <property type="match status" value="1"/>
</dbReference>
<evidence type="ECO:0000259" key="1">
    <source>
        <dbReference type="Pfam" id="PF20736"/>
    </source>
</evidence>
<dbReference type="Proteomes" id="UP000516117">
    <property type="component" value="Chromosome"/>
</dbReference>
<feature type="domain" description="Non-reducing end beta-L-arabinofuranosidase-like GH127 C-terminal" evidence="2">
    <location>
        <begin position="96"/>
        <end position="209"/>
    </location>
</feature>
<dbReference type="InterPro" id="IPR049049">
    <property type="entry name" value="Beta-AFase-like_GH127_C"/>
</dbReference>
<keyword evidence="3" id="KW-0378">Hydrolase</keyword>
<dbReference type="PANTHER" id="PTHR43465">
    <property type="entry name" value="DUF1680 DOMAIN PROTEIN (AFU_ORTHOLOGUE AFUA_1G08910)"/>
    <property type="match status" value="1"/>
</dbReference>
<reference evidence="3 4" key="1">
    <citation type="submission" date="2020-08" db="EMBL/GenBank/DDBJ databases">
        <title>Genome sequence of Tessaracoccus defluvii JCM 17540T.</title>
        <authorList>
            <person name="Hyun D.-W."/>
            <person name="Bae J.-W."/>
        </authorList>
    </citation>
    <scope>NUCLEOTIDE SEQUENCE [LARGE SCALE GENOMIC DNA]</scope>
    <source>
        <strain evidence="3 4">JCM 17540</strain>
    </source>
</reference>
<dbReference type="InterPro" id="IPR049046">
    <property type="entry name" value="Beta-AFase-like_GH127_middle"/>
</dbReference>